<protein>
    <submittedName>
        <fullName evidence="1">Uncharacterized protein</fullName>
    </submittedName>
</protein>
<organism evidence="1 2">
    <name type="scientific">Alosa alosa</name>
    <name type="common">allis shad</name>
    <dbReference type="NCBI Taxonomy" id="278164"/>
    <lineage>
        <taxon>Eukaryota</taxon>
        <taxon>Metazoa</taxon>
        <taxon>Chordata</taxon>
        <taxon>Craniata</taxon>
        <taxon>Vertebrata</taxon>
        <taxon>Euteleostomi</taxon>
        <taxon>Actinopterygii</taxon>
        <taxon>Neopterygii</taxon>
        <taxon>Teleostei</taxon>
        <taxon>Clupei</taxon>
        <taxon>Clupeiformes</taxon>
        <taxon>Clupeoidei</taxon>
        <taxon>Clupeidae</taxon>
        <taxon>Alosa</taxon>
    </lineage>
</organism>
<gene>
    <name evidence="1" type="ORF">AALO_G00273010</name>
</gene>
<evidence type="ECO:0000313" key="1">
    <source>
        <dbReference type="EMBL" id="KAG5264177.1"/>
    </source>
</evidence>
<proteinExistence type="predicted"/>
<dbReference type="AlphaFoldDB" id="A0AAV6FSI2"/>
<keyword evidence="2" id="KW-1185">Reference proteome</keyword>
<accession>A0AAV6FSI2</accession>
<sequence>MTETEFEDVSKVSRVRSLLFFLAQRKKELWSWLFLDNPGGVRHWVEKLQEGNRAVTTANFYLQNGQQFLKNFKDTKPNLCRLSHTQIVGVVRGVDKALRDLWKKVVLHQIQVKRVKMARVVSPANLKACREQARKKIPKLLKALAEDNCIGNRQCFYGYFAAWVVSLYGHRPGVITNMLLDQVAEAEKLGCVEEGYIVNVDDHKTARSFGAAQLFLWPEEFKWLRDWVAMRGTAHPQPRKDNKLVFFTSGRGPSNTANFSWPGGRWVYRGGPSSRISGWQCPVTPRGCTGPG</sequence>
<dbReference type="EMBL" id="JADWDJ010000021">
    <property type="protein sequence ID" value="KAG5264177.1"/>
    <property type="molecule type" value="Genomic_DNA"/>
</dbReference>
<comment type="caution">
    <text evidence="1">The sequence shown here is derived from an EMBL/GenBank/DDBJ whole genome shotgun (WGS) entry which is preliminary data.</text>
</comment>
<evidence type="ECO:0000313" key="2">
    <source>
        <dbReference type="Proteomes" id="UP000823561"/>
    </source>
</evidence>
<dbReference type="Proteomes" id="UP000823561">
    <property type="component" value="Chromosome 21"/>
</dbReference>
<name>A0AAV6FSI2_9TELE</name>
<reference evidence="1" key="1">
    <citation type="submission" date="2020-10" db="EMBL/GenBank/DDBJ databases">
        <title>Chromosome-scale genome assembly of the Allis shad, Alosa alosa.</title>
        <authorList>
            <person name="Margot Z."/>
            <person name="Christophe K."/>
            <person name="Cabau C."/>
            <person name="Louis A."/>
            <person name="Berthelot C."/>
            <person name="Parey E."/>
            <person name="Roest Crollius H."/>
            <person name="Montfort J."/>
            <person name="Robinson-Rechavi M."/>
            <person name="Bucao C."/>
            <person name="Bouchez O."/>
            <person name="Gislard M."/>
            <person name="Lluch J."/>
            <person name="Milhes M."/>
            <person name="Lampietro C."/>
            <person name="Lopez Roques C."/>
            <person name="Donnadieu C."/>
            <person name="Braasch I."/>
            <person name="Desvignes T."/>
            <person name="Postlethwait J."/>
            <person name="Bobe J."/>
            <person name="Guiguen Y."/>
        </authorList>
    </citation>
    <scope>NUCLEOTIDE SEQUENCE</scope>
    <source>
        <strain evidence="1">M-15738</strain>
        <tissue evidence="1">Blood</tissue>
    </source>
</reference>